<dbReference type="AlphaFoldDB" id="A0AAV4ALC1"/>
<comment type="caution">
    <text evidence="1">The sequence shown here is derived from an EMBL/GenBank/DDBJ whole genome shotgun (WGS) entry which is preliminary data.</text>
</comment>
<evidence type="ECO:0000313" key="1">
    <source>
        <dbReference type="EMBL" id="GFO08165.1"/>
    </source>
</evidence>
<accession>A0AAV4ALC1</accession>
<protein>
    <submittedName>
        <fullName evidence="1">Uncharacterized protein</fullName>
    </submittedName>
</protein>
<sequence>MLMSPASHQIPRYRNLYITGHFIHTRFLAIRSYTLYVNSYAPGSSPWTVYFTCHLLHTRVLAVDRILHMSPPSHQGPRNRTVYFIYHLLHTRVLAIRP</sequence>
<proteinExistence type="predicted"/>
<organism evidence="1 2">
    <name type="scientific">Plakobranchus ocellatus</name>
    <dbReference type="NCBI Taxonomy" id="259542"/>
    <lineage>
        <taxon>Eukaryota</taxon>
        <taxon>Metazoa</taxon>
        <taxon>Spiralia</taxon>
        <taxon>Lophotrochozoa</taxon>
        <taxon>Mollusca</taxon>
        <taxon>Gastropoda</taxon>
        <taxon>Heterobranchia</taxon>
        <taxon>Euthyneura</taxon>
        <taxon>Panpulmonata</taxon>
        <taxon>Sacoglossa</taxon>
        <taxon>Placobranchoidea</taxon>
        <taxon>Plakobranchidae</taxon>
        <taxon>Plakobranchus</taxon>
    </lineage>
</organism>
<gene>
    <name evidence="1" type="ORF">PoB_003467000</name>
</gene>
<dbReference type="Proteomes" id="UP000735302">
    <property type="component" value="Unassembled WGS sequence"/>
</dbReference>
<name>A0AAV4ALC1_9GAST</name>
<reference evidence="1 2" key="1">
    <citation type="journal article" date="2021" name="Elife">
        <title>Chloroplast acquisition without the gene transfer in kleptoplastic sea slugs, Plakobranchus ocellatus.</title>
        <authorList>
            <person name="Maeda T."/>
            <person name="Takahashi S."/>
            <person name="Yoshida T."/>
            <person name="Shimamura S."/>
            <person name="Takaki Y."/>
            <person name="Nagai Y."/>
            <person name="Toyoda A."/>
            <person name="Suzuki Y."/>
            <person name="Arimoto A."/>
            <person name="Ishii H."/>
            <person name="Satoh N."/>
            <person name="Nishiyama T."/>
            <person name="Hasebe M."/>
            <person name="Maruyama T."/>
            <person name="Minagawa J."/>
            <person name="Obokata J."/>
            <person name="Shigenobu S."/>
        </authorList>
    </citation>
    <scope>NUCLEOTIDE SEQUENCE [LARGE SCALE GENOMIC DNA]</scope>
</reference>
<evidence type="ECO:0000313" key="2">
    <source>
        <dbReference type="Proteomes" id="UP000735302"/>
    </source>
</evidence>
<keyword evidence="2" id="KW-1185">Reference proteome</keyword>
<dbReference type="EMBL" id="BLXT01003952">
    <property type="protein sequence ID" value="GFO08165.1"/>
    <property type="molecule type" value="Genomic_DNA"/>
</dbReference>